<organism evidence="3 4">
    <name type="scientific">Amycolatopsis heterodermiae</name>
    <dbReference type="NCBI Taxonomy" id="3110235"/>
    <lineage>
        <taxon>Bacteria</taxon>
        <taxon>Bacillati</taxon>
        <taxon>Actinomycetota</taxon>
        <taxon>Actinomycetes</taxon>
        <taxon>Pseudonocardiales</taxon>
        <taxon>Pseudonocardiaceae</taxon>
        <taxon>Amycolatopsis</taxon>
    </lineage>
</organism>
<dbReference type="PANTHER" id="PTHR30290">
    <property type="entry name" value="PERIPLASMIC BINDING COMPONENT OF ABC TRANSPORTER"/>
    <property type="match status" value="1"/>
</dbReference>
<dbReference type="PANTHER" id="PTHR30290:SF83">
    <property type="entry name" value="ABC TRANSPORTER SUBSTRATE-BINDING PROTEIN"/>
    <property type="match status" value="1"/>
</dbReference>
<dbReference type="PIRSF" id="PIRSF002741">
    <property type="entry name" value="MppA"/>
    <property type="match status" value="1"/>
</dbReference>
<evidence type="ECO:0000259" key="2">
    <source>
        <dbReference type="Pfam" id="PF00496"/>
    </source>
</evidence>
<dbReference type="Pfam" id="PF00496">
    <property type="entry name" value="SBP_bac_5"/>
    <property type="match status" value="1"/>
</dbReference>
<dbReference type="InterPro" id="IPR000914">
    <property type="entry name" value="SBP_5_dom"/>
</dbReference>
<dbReference type="InterPro" id="IPR039424">
    <property type="entry name" value="SBP_5"/>
</dbReference>
<feature type="domain" description="Solute-binding protein family 5" evidence="2">
    <location>
        <begin position="83"/>
        <end position="474"/>
    </location>
</feature>
<dbReference type="PROSITE" id="PS51257">
    <property type="entry name" value="PROKAR_LIPOPROTEIN"/>
    <property type="match status" value="1"/>
</dbReference>
<dbReference type="Gene3D" id="3.10.105.10">
    <property type="entry name" value="Dipeptide-binding Protein, Domain 3"/>
    <property type="match status" value="1"/>
</dbReference>
<gene>
    <name evidence="3" type="ORF">VA596_45365</name>
</gene>
<feature type="signal peptide" evidence="1">
    <location>
        <begin position="1"/>
        <end position="22"/>
    </location>
</feature>
<reference evidence="3 4" key="1">
    <citation type="submission" date="2023-12" db="EMBL/GenBank/DDBJ databases">
        <title>Amycolatopsis sp. V23-08.</title>
        <authorList>
            <person name="Somphong A."/>
        </authorList>
    </citation>
    <scope>NUCLEOTIDE SEQUENCE [LARGE SCALE GENOMIC DNA]</scope>
    <source>
        <strain evidence="3 4">V23-08</strain>
    </source>
</reference>
<evidence type="ECO:0000313" key="4">
    <source>
        <dbReference type="Proteomes" id="UP001304298"/>
    </source>
</evidence>
<protein>
    <submittedName>
        <fullName evidence="3">ABC transporter substrate-binding protein</fullName>
    </submittedName>
</protein>
<accession>A0ABU5RML3</accession>
<dbReference type="Gene3D" id="3.40.190.10">
    <property type="entry name" value="Periplasmic binding protein-like II"/>
    <property type="match status" value="1"/>
</dbReference>
<feature type="chain" id="PRO_5047023516" evidence="1">
    <location>
        <begin position="23"/>
        <end position="558"/>
    </location>
</feature>
<dbReference type="EMBL" id="JAYFSI010000017">
    <property type="protein sequence ID" value="MEA5366829.1"/>
    <property type="molecule type" value="Genomic_DNA"/>
</dbReference>
<comment type="caution">
    <text evidence="3">The sequence shown here is derived from an EMBL/GenBank/DDBJ whole genome shotgun (WGS) entry which is preliminary data.</text>
</comment>
<dbReference type="CDD" id="cd08506">
    <property type="entry name" value="PBP2_clavulanate_OppA2"/>
    <property type="match status" value="1"/>
</dbReference>
<dbReference type="RefSeq" id="WP_323336346.1">
    <property type="nucleotide sequence ID" value="NZ_JAYFSI010000017.1"/>
</dbReference>
<keyword evidence="4" id="KW-1185">Reference proteome</keyword>
<proteinExistence type="predicted"/>
<name>A0ABU5RML3_9PSEU</name>
<evidence type="ECO:0000313" key="3">
    <source>
        <dbReference type="EMBL" id="MEA5366829.1"/>
    </source>
</evidence>
<keyword evidence="1" id="KW-0732">Signal</keyword>
<dbReference type="InterPro" id="IPR030678">
    <property type="entry name" value="Peptide/Ni-bd"/>
</dbReference>
<sequence>MKRGHWLVAGATAAVMLLTACGANDTPAAQGGSVKPGGDLVLLNDAPSITWDPAKSSNLVVTTLGLVHRRLTSWDVAPGKDTTVVPDLATDTGRPSDGGKTWTFTLKDGLKYSDGTPIKSEDVKWGLERSFAPAFSGGLSYHKDLLSPGLAYKGPFDGGKELDSIQTPDAKTIVFHLARPYGDWNWVASTPAFSPVPKGKGAEANYGDHSIASGPYQIQSYERGKSAKLVRNPNWDRATDPTRKANADTVDFELGQDTSVISKRLIDDTGKDRNAFGMSFASPAQLAQIQGSASAKSRLVTSESGALSYLSLNTQRGKLVDPKVRQAFQYAVDKAAYQVASAGNAQLAGDVATTLITPGLQGREQYDLYPAPPSGDPAKAKQLLAEAGLPNGLDGLVLATHNENGYPEKAAAIQASLARAGIKVTIKPLDEDTYTSEVDTKGLSDYDLTLTSWQPDIPSANANIQPLFQSTEIGNGGYNESRYSNPDVDRLIAEAQATIDPAAAGKKWAALDKKILADSPVVPLLYNRNSFLHGSNVGDVEIGKFPAYVDYRKFGIVQ</sequence>
<evidence type="ECO:0000256" key="1">
    <source>
        <dbReference type="SAM" id="SignalP"/>
    </source>
</evidence>
<dbReference type="SUPFAM" id="SSF53850">
    <property type="entry name" value="Periplasmic binding protein-like II"/>
    <property type="match status" value="1"/>
</dbReference>
<dbReference type="Proteomes" id="UP001304298">
    <property type="component" value="Unassembled WGS sequence"/>
</dbReference>